<gene>
    <name evidence="1" type="ORF">ACFPXP_13510</name>
</gene>
<reference evidence="2" key="1">
    <citation type="journal article" date="2019" name="Int. J. Syst. Evol. Microbiol.">
        <title>The Global Catalogue of Microorganisms (GCM) 10K type strain sequencing project: providing services to taxonomists for standard genome sequencing and annotation.</title>
        <authorList>
            <consortium name="The Broad Institute Genomics Platform"/>
            <consortium name="The Broad Institute Genome Sequencing Center for Infectious Disease"/>
            <person name="Wu L."/>
            <person name="Ma J."/>
        </authorList>
    </citation>
    <scope>NUCLEOTIDE SEQUENCE [LARGE SCALE GENOMIC DNA]</scope>
    <source>
        <strain evidence="2">CCM 8749</strain>
    </source>
</reference>
<dbReference type="RefSeq" id="WP_379894797.1">
    <property type="nucleotide sequence ID" value="NZ_CBCSCT010000041.1"/>
</dbReference>
<evidence type="ECO:0000313" key="1">
    <source>
        <dbReference type="EMBL" id="MFC5987421.1"/>
    </source>
</evidence>
<sequence length="63" mass="7174">MRYNIIYLSLIIAAIMVGCGKSSTIQHVMEENHIEFSRIIYSKQIASIDKTIAFTKQEIKNLG</sequence>
<comment type="caution">
    <text evidence="1">The sequence shown here is derived from an EMBL/GenBank/DDBJ whole genome shotgun (WGS) entry which is preliminary data.</text>
</comment>
<dbReference type="EMBL" id="JBHSQV010000162">
    <property type="protein sequence ID" value="MFC5987421.1"/>
    <property type="molecule type" value="Genomic_DNA"/>
</dbReference>
<accession>A0ABW1IQT2</accession>
<organism evidence="1 2">
    <name type="scientific">Marinicrinis lubricantis</name>
    <dbReference type="NCBI Taxonomy" id="2086470"/>
    <lineage>
        <taxon>Bacteria</taxon>
        <taxon>Bacillati</taxon>
        <taxon>Bacillota</taxon>
        <taxon>Bacilli</taxon>
        <taxon>Bacillales</taxon>
        <taxon>Paenibacillaceae</taxon>
    </lineage>
</organism>
<proteinExistence type="predicted"/>
<dbReference type="Proteomes" id="UP001596250">
    <property type="component" value="Unassembled WGS sequence"/>
</dbReference>
<dbReference type="PROSITE" id="PS51257">
    <property type="entry name" value="PROKAR_LIPOPROTEIN"/>
    <property type="match status" value="1"/>
</dbReference>
<keyword evidence="2" id="KW-1185">Reference proteome</keyword>
<evidence type="ECO:0000313" key="2">
    <source>
        <dbReference type="Proteomes" id="UP001596250"/>
    </source>
</evidence>
<name>A0ABW1IQT2_9BACL</name>
<protein>
    <submittedName>
        <fullName evidence="1">Uncharacterized protein</fullName>
    </submittedName>
</protein>